<keyword evidence="3" id="KW-1185">Reference proteome</keyword>
<protein>
    <submittedName>
        <fullName evidence="2">Uncharacterized protein</fullName>
    </submittedName>
</protein>
<name>A0AAV7SBR3_PLEWA</name>
<accession>A0AAV7SBR3</accession>
<evidence type="ECO:0000256" key="1">
    <source>
        <dbReference type="SAM" id="MobiDB-lite"/>
    </source>
</evidence>
<dbReference type="AlphaFoldDB" id="A0AAV7SBR3"/>
<feature type="region of interest" description="Disordered" evidence="1">
    <location>
        <begin position="69"/>
        <end position="89"/>
    </location>
</feature>
<proteinExistence type="predicted"/>
<feature type="compositionally biased region" description="Basic and acidic residues" evidence="1">
    <location>
        <begin position="69"/>
        <end position="82"/>
    </location>
</feature>
<evidence type="ECO:0000313" key="3">
    <source>
        <dbReference type="Proteomes" id="UP001066276"/>
    </source>
</evidence>
<evidence type="ECO:0000313" key="2">
    <source>
        <dbReference type="EMBL" id="KAJ1161543.1"/>
    </source>
</evidence>
<gene>
    <name evidence="2" type="ORF">NDU88_002027</name>
</gene>
<dbReference type="InterPro" id="IPR042566">
    <property type="entry name" value="L1_C"/>
</dbReference>
<dbReference type="Gene3D" id="3.30.250.20">
    <property type="entry name" value="L1 transposable element, C-terminal domain"/>
    <property type="match status" value="1"/>
</dbReference>
<comment type="caution">
    <text evidence="2">The sequence shown here is derived from an EMBL/GenBank/DDBJ whole genome shotgun (WGS) entry which is preliminary data.</text>
</comment>
<dbReference type="Proteomes" id="UP001066276">
    <property type="component" value="Chromosome 4_2"/>
</dbReference>
<feature type="region of interest" description="Disordered" evidence="1">
    <location>
        <begin position="1"/>
        <end position="32"/>
    </location>
</feature>
<organism evidence="2 3">
    <name type="scientific">Pleurodeles waltl</name>
    <name type="common">Iberian ribbed newt</name>
    <dbReference type="NCBI Taxonomy" id="8319"/>
    <lineage>
        <taxon>Eukaryota</taxon>
        <taxon>Metazoa</taxon>
        <taxon>Chordata</taxon>
        <taxon>Craniata</taxon>
        <taxon>Vertebrata</taxon>
        <taxon>Euteleostomi</taxon>
        <taxon>Amphibia</taxon>
        <taxon>Batrachia</taxon>
        <taxon>Caudata</taxon>
        <taxon>Salamandroidea</taxon>
        <taxon>Salamandridae</taxon>
        <taxon>Pleurodelinae</taxon>
        <taxon>Pleurodeles</taxon>
    </lineage>
</organism>
<sequence length="200" mass="22565">MKSKSQGPMGQASLALHDQTPKAATPVVPEGMSDTLNKILGVTEDSKRTLQQDIDKVSTELGLLRADHQKRSDKVHEMESTRAHRVPARRPRPVVAEHLHYCDRDLLLQRARAAGPFKVKGGQASLFQDFTVAVKAKKDTFTVVKRVLREEGMTYALLFPSRLKPMVMEVRTSSKNPRKHGHGWKATDRAWLVPKNKWIQ</sequence>
<reference evidence="2" key="1">
    <citation type="journal article" date="2022" name="bioRxiv">
        <title>Sequencing and chromosome-scale assembly of the giantPleurodeles waltlgenome.</title>
        <authorList>
            <person name="Brown T."/>
            <person name="Elewa A."/>
            <person name="Iarovenko S."/>
            <person name="Subramanian E."/>
            <person name="Araus A.J."/>
            <person name="Petzold A."/>
            <person name="Susuki M."/>
            <person name="Suzuki K.-i.T."/>
            <person name="Hayashi T."/>
            <person name="Toyoda A."/>
            <person name="Oliveira C."/>
            <person name="Osipova E."/>
            <person name="Leigh N.D."/>
            <person name="Simon A."/>
            <person name="Yun M.H."/>
        </authorList>
    </citation>
    <scope>NUCLEOTIDE SEQUENCE</scope>
    <source>
        <strain evidence="2">20211129_DDA</strain>
        <tissue evidence="2">Liver</tissue>
    </source>
</reference>
<dbReference type="EMBL" id="JANPWB010000008">
    <property type="protein sequence ID" value="KAJ1161543.1"/>
    <property type="molecule type" value="Genomic_DNA"/>
</dbReference>